<dbReference type="AlphaFoldDB" id="A0A0G1P6X8"/>
<feature type="binding site" evidence="7">
    <location>
        <position position="121"/>
    </location>
    <ligand>
        <name>Zn(2+)</name>
        <dbReference type="ChEBI" id="CHEBI:29105"/>
        <note>catalytic</note>
    </ligand>
</feature>
<evidence type="ECO:0000313" key="9">
    <source>
        <dbReference type="Proteomes" id="UP000033966"/>
    </source>
</evidence>
<dbReference type="EC" id="3.1.-.-" evidence="7"/>
<dbReference type="InterPro" id="IPR020549">
    <property type="entry name" value="YbeY_CS"/>
</dbReference>
<dbReference type="GO" id="GO:0005737">
    <property type="term" value="C:cytoplasm"/>
    <property type="evidence" value="ECO:0007669"/>
    <property type="project" value="UniProtKB-SubCell"/>
</dbReference>
<dbReference type="PROSITE" id="PS01306">
    <property type="entry name" value="UPF0054"/>
    <property type="match status" value="1"/>
</dbReference>
<gene>
    <name evidence="7" type="primary">ybeY</name>
    <name evidence="8" type="ORF">UW92_C0006G0013</name>
</gene>
<dbReference type="NCBIfam" id="TIGR00043">
    <property type="entry name" value="rRNA maturation RNase YbeY"/>
    <property type="match status" value="1"/>
</dbReference>
<dbReference type="PANTHER" id="PTHR46986:SF1">
    <property type="entry name" value="ENDORIBONUCLEASE YBEY, CHLOROPLASTIC"/>
    <property type="match status" value="1"/>
</dbReference>
<keyword evidence="5 7" id="KW-0378">Hydrolase</keyword>
<keyword evidence="7" id="KW-0963">Cytoplasm</keyword>
<dbReference type="Gene3D" id="3.40.390.30">
    <property type="entry name" value="Metalloproteases ('zincins'), catalytic domain"/>
    <property type="match status" value="1"/>
</dbReference>
<keyword evidence="2 7" id="KW-0540">Nuclease</keyword>
<evidence type="ECO:0000256" key="6">
    <source>
        <dbReference type="ARBA" id="ARBA00022833"/>
    </source>
</evidence>
<proteinExistence type="inferred from homology"/>
<sequence>MPKKSVSKPTGTFVECEGELVFPSAGREAREAVYHTLSAFRKKNTAVRVFLIRNTAIRRLNNEFRGKNKPTTVLSFEAGGKFPYPESGASRKYLGEIYLAPQYIGEKKESVARMVVHGCLHLLGYTHKKKNDRMEMERRERWVLERIEKKNLLSK</sequence>
<dbReference type="Proteomes" id="UP000033966">
    <property type="component" value="Unassembled WGS sequence"/>
</dbReference>
<dbReference type="InterPro" id="IPR023091">
    <property type="entry name" value="MetalPrtase_cat_dom_sf_prd"/>
</dbReference>
<evidence type="ECO:0000313" key="8">
    <source>
        <dbReference type="EMBL" id="KKT92114.1"/>
    </source>
</evidence>
<dbReference type="InterPro" id="IPR002036">
    <property type="entry name" value="YbeY"/>
</dbReference>
<dbReference type="SUPFAM" id="SSF55486">
    <property type="entry name" value="Metalloproteases ('zincins'), catalytic domain"/>
    <property type="match status" value="1"/>
</dbReference>
<comment type="function">
    <text evidence="7">Single strand-specific metallo-endoribonuclease involved in late-stage 70S ribosome quality control and in maturation of the 3' terminus of the 16S rRNA.</text>
</comment>
<keyword evidence="7" id="KW-0690">Ribosome biogenesis</keyword>
<feature type="binding site" evidence="7">
    <location>
        <position position="127"/>
    </location>
    <ligand>
        <name>Zn(2+)</name>
        <dbReference type="ChEBI" id="CHEBI:29105"/>
        <note>catalytic</note>
    </ligand>
</feature>
<dbReference type="Pfam" id="PF02130">
    <property type="entry name" value="YbeY"/>
    <property type="match status" value="1"/>
</dbReference>
<dbReference type="GO" id="GO:0004521">
    <property type="term" value="F:RNA endonuclease activity"/>
    <property type="evidence" value="ECO:0007669"/>
    <property type="project" value="UniProtKB-UniRule"/>
</dbReference>
<evidence type="ECO:0000256" key="3">
    <source>
        <dbReference type="ARBA" id="ARBA00022723"/>
    </source>
</evidence>
<dbReference type="GO" id="GO:0008270">
    <property type="term" value="F:zinc ion binding"/>
    <property type="evidence" value="ECO:0007669"/>
    <property type="project" value="UniProtKB-UniRule"/>
</dbReference>
<feature type="binding site" evidence="7">
    <location>
        <position position="117"/>
    </location>
    <ligand>
        <name>Zn(2+)</name>
        <dbReference type="ChEBI" id="CHEBI:29105"/>
        <note>catalytic</note>
    </ligand>
</feature>
<evidence type="ECO:0000256" key="1">
    <source>
        <dbReference type="ARBA" id="ARBA00010875"/>
    </source>
</evidence>
<dbReference type="GO" id="GO:0006364">
    <property type="term" value="P:rRNA processing"/>
    <property type="evidence" value="ECO:0007669"/>
    <property type="project" value="UniProtKB-UniRule"/>
</dbReference>
<evidence type="ECO:0000256" key="7">
    <source>
        <dbReference type="HAMAP-Rule" id="MF_00009"/>
    </source>
</evidence>
<name>A0A0G1P6X8_9BACT</name>
<dbReference type="PATRIC" id="fig|1618662.3.peg.191"/>
<keyword evidence="4 7" id="KW-0255">Endonuclease</keyword>
<comment type="caution">
    <text evidence="8">The sequence shown here is derived from an EMBL/GenBank/DDBJ whole genome shotgun (WGS) entry which is preliminary data.</text>
</comment>
<dbReference type="HAMAP" id="MF_00009">
    <property type="entry name" value="Endoribonucl_YbeY"/>
    <property type="match status" value="1"/>
</dbReference>
<keyword evidence="3 7" id="KW-0479">Metal-binding</keyword>
<comment type="cofactor">
    <cofactor evidence="7">
        <name>Zn(2+)</name>
        <dbReference type="ChEBI" id="CHEBI:29105"/>
    </cofactor>
    <text evidence="7">Binds 1 zinc ion.</text>
</comment>
<dbReference type="EMBL" id="LCKF01000006">
    <property type="protein sequence ID" value="KKT92114.1"/>
    <property type="molecule type" value="Genomic_DNA"/>
</dbReference>
<comment type="subcellular location">
    <subcellularLocation>
        <location evidence="7">Cytoplasm</location>
    </subcellularLocation>
</comment>
<keyword evidence="6 7" id="KW-0862">Zinc</keyword>
<evidence type="ECO:0000256" key="4">
    <source>
        <dbReference type="ARBA" id="ARBA00022759"/>
    </source>
</evidence>
<keyword evidence="7" id="KW-0698">rRNA processing</keyword>
<accession>A0A0G1P6X8</accession>
<reference evidence="8 9" key="1">
    <citation type="journal article" date="2015" name="Nature">
        <title>rRNA introns, odd ribosomes, and small enigmatic genomes across a large radiation of phyla.</title>
        <authorList>
            <person name="Brown C.T."/>
            <person name="Hug L.A."/>
            <person name="Thomas B.C."/>
            <person name="Sharon I."/>
            <person name="Castelle C.J."/>
            <person name="Singh A."/>
            <person name="Wilkins M.J."/>
            <person name="Williams K.H."/>
            <person name="Banfield J.F."/>
        </authorList>
    </citation>
    <scope>NUCLEOTIDE SEQUENCE [LARGE SCALE GENOMIC DNA]</scope>
</reference>
<organism evidence="8 9">
    <name type="scientific">Candidatus Jorgensenbacteria bacterium GW2011_GWA2_45_13</name>
    <dbReference type="NCBI Taxonomy" id="1618662"/>
    <lineage>
        <taxon>Bacteria</taxon>
        <taxon>Candidatus Joergenseniibacteriota</taxon>
    </lineage>
</organism>
<protein>
    <recommendedName>
        <fullName evidence="7">Endoribonuclease YbeY</fullName>
        <ecNumber evidence="7">3.1.-.-</ecNumber>
    </recommendedName>
</protein>
<evidence type="ECO:0000256" key="5">
    <source>
        <dbReference type="ARBA" id="ARBA00022801"/>
    </source>
</evidence>
<comment type="similarity">
    <text evidence="1 7">Belongs to the endoribonuclease YbeY family.</text>
</comment>
<dbReference type="GO" id="GO:0004222">
    <property type="term" value="F:metalloendopeptidase activity"/>
    <property type="evidence" value="ECO:0007669"/>
    <property type="project" value="InterPro"/>
</dbReference>
<evidence type="ECO:0000256" key="2">
    <source>
        <dbReference type="ARBA" id="ARBA00022722"/>
    </source>
</evidence>
<dbReference type="PANTHER" id="PTHR46986">
    <property type="entry name" value="ENDORIBONUCLEASE YBEY, CHLOROPLASTIC"/>
    <property type="match status" value="1"/>
</dbReference>